<dbReference type="EMBL" id="CCSB01000001">
    <property type="protein sequence ID" value="CDZ76541.1"/>
    <property type="molecule type" value="Genomic_DNA"/>
</dbReference>
<feature type="compositionally biased region" description="Low complexity" evidence="1">
    <location>
        <begin position="86"/>
        <end position="98"/>
    </location>
</feature>
<keyword evidence="3" id="KW-1185">Reference proteome</keyword>
<feature type="region of interest" description="Disordered" evidence="1">
    <location>
        <begin position="52"/>
        <end position="98"/>
    </location>
</feature>
<evidence type="ECO:0000313" key="2">
    <source>
        <dbReference type="EMBL" id="CDZ76541.1"/>
    </source>
</evidence>
<evidence type="ECO:0000256" key="1">
    <source>
        <dbReference type="SAM" id="MobiDB-lite"/>
    </source>
</evidence>
<dbReference type="AlphaFoldDB" id="A0A078KU20"/>
<dbReference type="NCBIfam" id="NF033652">
    <property type="entry name" value="LbtU_sider_porin"/>
    <property type="match status" value="1"/>
</dbReference>
<name>A0A078KU20_9GAMM</name>
<dbReference type="SUPFAM" id="SSF56935">
    <property type="entry name" value="Porins"/>
    <property type="match status" value="1"/>
</dbReference>
<evidence type="ECO:0008006" key="4">
    <source>
        <dbReference type="Google" id="ProtNLM"/>
    </source>
</evidence>
<dbReference type="eggNOG" id="COG3203">
    <property type="taxonomic scope" value="Bacteria"/>
</dbReference>
<dbReference type="OrthoDB" id="5417572at2"/>
<evidence type="ECO:0000313" key="3">
    <source>
        <dbReference type="Proteomes" id="UP000044071"/>
    </source>
</evidence>
<dbReference type="Proteomes" id="UP000044071">
    <property type="component" value="Unassembled WGS sequence"/>
</dbReference>
<organism evidence="2 3">
    <name type="scientific">Legionella massiliensis</name>
    <dbReference type="NCBI Taxonomy" id="1034943"/>
    <lineage>
        <taxon>Bacteria</taxon>
        <taxon>Pseudomonadati</taxon>
        <taxon>Pseudomonadota</taxon>
        <taxon>Gammaproteobacteria</taxon>
        <taxon>Legionellales</taxon>
        <taxon>Legionellaceae</taxon>
        <taxon>Legionella</taxon>
    </lineage>
</organism>
<feature type="compositionally biased region" description="Basic and acidic residues" evidence="1">
    <location>
        <begin position="52"/>
        <end position="65"/>
    </location>
</feature>
<dbReference type="RefSeq" id="WP_043873058.1">
    <property type="nucleotide sequence ID" value="NZ_CCVW01000001.1"/>
</dbReference>
<feature type="compositionally biased region" description="Basic residues" evidence="1">
    <location>
        <begin position="73"/>
        <end position="85"/>
    </location>
</feature>
<reference evidence="2 3" key="1">
    <citation type="submission" date="2014-06" db="EMBL/GenBank/DDBJ databases">
        <authorList>
            <person name="Urmite Genomes Urmite Genomes"/>
        </authorList>
    </citation>
    <scope>NUCLEOTIDE SEQUENCE [LARGE SCALE GENOMIC DNA]</scope>
</reference>
<accession>A0A078KU20</accession>
<proteinExistence type="predicted"/>
<protein>
    <recommendedName>
        <fullName evidence="4">Coiled-coil protein</fullName>
    </recommendedName>
</protein>
<sequence length="530" mass="58582">MLQQIFQRVLVLILLLVMKNGLAESLDPEQIKALIAETRALRDEVAQLKKELAEHRNEHKPEAIKKQPSSKKISPRVKPAKKPKAKATQVTTKQTQATLIKAEKPQDRVRTLGGYNPIIAPYLGQEPAYDGSDLLTNLSQQNADLLALQFREEIENAFSKQKTSPFYLVLSGTLGAQLGLVSPYVGRGDSDIDLTVANITGLAGIGKWMTGFFSFDYDNLSPSSLTPPQIGPRVANSRVYLDQGFMTIGNLKTSDWYASVGQMYLPFGEFNSYTINSPLTAALFTTSERPLLLGYSHSSGVTEFDASVYFYHGETVNSVNSSAVNEWGINADYLISKTNWSAELGFGYISNIADAEGIQRNGQISDLCTVFGGFAFPCQRGSVLRHRVPGFDLYGSLTVGPYSLISEYMTATRAFAPIDMTFNHKGARPQAFDLEAAYAFSFFNKPSSFALGYGYTKQALALLLPATEYTMTFTTSLWRNTTQSLGYEHDINYGRHSLATGQQLPVYLPRDRVNLGRRSDTIILAVNAYF</sequence>
<gene>
    <name evidence="2" type="ORF">BN59_00815</name>
</gene>
<dbReference type="STRING" id="1034943.BN59_00815"/>